<protein>
    <recommendedName>
        <fullName evidence="3">DUF465 domain-containing protein</fullName>
    </recommendedName>
</protein>
<dbReference type="RefSeq" id="WP_092784728.1">
    <property type="nucleotide sequence ID" value="NZ_FNAP01000004.1"/>
</dbReference>
<dbReference type="Gene3D" id="6.10.280.50">
    <property type="match status" value="1"/>
</dbReference>
<dbReference type="InterPro" id="IPR038444">
    <property type="entry name" value="DUF465_sf"/>
</dbReference>
<evidence type="ECO:0000313" key="2">
    <source>
        <dbReference type="Proteomes" id="UP000199412"/>
    </source>
</evidence>
<dbReference type="STRING" id="69960.SAMN05421720_104244"/>
<dbReference type="OrthoDB" id="7362854at2"/>
<proteinExistence type="predicted"/>
<keyword evidence="2" id="KW-1185">Reference proteome</keyword>
<dbReference type="EMBL" id="FNAP01000004">
    <property type="protein sequence ID" value="SDE22280.1"/>
    <property type="molecule type" value="Genomic_DNA"/>
</dbReference>
<organism evidence="1 2">
    <name type="scientific">Rhodospira trueperi</name>
    <dbReference type="NCBI Taxonomy" id="69960"/>
    <lineage>
        <taxon>Bacteria</taxon>
        <taxon>Pseudomonadati</taxon>
        <taxon>Pseudomonadota</taxon>
        <taxon>Alphaproteobacteria</taxon>
        <taxon>Rhodospirillales</taxon>
        <taxon>Rhodospirillaceae</taxon>
        <taxon>Rhodospira</taxon>
    </lineage>
</organism>
<evidence type="ECO:0000313" key="1">
    <source>
        <dbReference type="EMBL" id="SDE22280.1"/>
    </source>
</evidence>
<dbReference type="AlphaFoldDB" id="A0A1G7B5Z4"/>
<evidence type="ECO:0008006" key="3">
    <source>
        <dbReference type="Google" id="ProtNLM"/>
    </source>
</evidence>
<gene>
    <name evidence="1" type="ORF">SAMN05421720_104244</name>
</gene>
<accession>A0A1G7B5Z4</accession>
<name>A0A1G7B5Z4_9PROT</name>
<sequence>MGRDARLDALNSRHTELETLLEHETARPMPDSSLIATLKRQKLAIKDEMTRMARAS</sequence>
<dbReference type="InterPro" id="IPR007420">
    <property type="entry name" value="DUF465"/>
</dbReference>
<reference evidence="1 2" key="1">
    <citation type="submission" date="2016-10" db="EMBL/GenBank/DDBJ databases">
        <authorList>
            <person name="de Groot N.N."/>
        </authorList>
    </citation>
    <scope>NUCLEOTIDE SEQUENCE [LARGE SCALE GENOMIC DNA]</scope>
    <source>
        <strain evidence="1 2">ATCC 700224</strain>
    </source>
</reference>
<dbReference type="Pfam" id="PF04325">
    <property type="entry name" value="DUF465"/>
    <property type="match status" value="1"/>
</dbReference>
<dbReference type="Proteomes" id="UP000199412">
    <property type="component" value="Unassembled WGS sequence"/>
</dbReference>